<reference evidence="1 2" key="1">
    <citation type="submission" date="2019-01" db="EMBL/GenBank/DDBJ databases">
        <title>Litorilituus lipolytica sp. nov., isolated from intertidal sand of the Yellow Sea in China.</title>
        <authorList>
            <person name="Liu A."/>
        </authorList>
    </citation>
    <scope>NUCLEOTIDE SEQUENCE [LARGE SCALE GENOMIC DNA]</scope>
    <source>
        <strain evidence="1 2">RZ04</strain>
    </source>
</reference>
<dbReference type="Proteomes" id="UP000315303">
    <property type="component" value="Unassembled WGS sequence"/>
</dbReference>
<evidence type="ECO:0000313" key="2">
    <source>
        <dbReference type="Proteomes" id="UP000315303"/>
    </source>
</evidence>
<dbReference type="EMBL" id="SAWY01000019">
    <property type="protein sequence ID" value="TPH15780.1"/>
    <property type="molecule type" value="Genomic_DNA"/>
</dbReference>
<gene>
    <name evidence="1" type="ORF">EPA86_08795</name>
</gene>
<proteinExistence type="predicted"/>
<organism evidence="1 2">
    <name type="scientific">Litorilituus lipolyticus</name>
    <dbReference type="NCBI Taxonomy" id="2491017"/>
    <lineage>
        <taxon>Bacteria</taxon>
        <taxon>Pseudomonadati</taxon>
        <taxon>Pseudomonadota</taxon>
        <taxon>Gammaproteobacteria</taxon>
        <taxon>Alteromonadales</taxon>
        <taxon>Colwelliaceae</taxon>
        <taxon>Litorilituus</taxon>
    </lineage>
</organism>
<evidence type="ECO:0000313" key="1">
    <source>
        <dbReference type="EMBL" id="TPH15780.1"/>
    </source>
</evidence>
<dbReference type="AlphaFoldDB" id="A0A502KVI3"/>
<accession>A0A502KVI3</accession>
<name>A0A502KVI3_9GAMM</name>
<dbReference type="OrthoDB" id="4760845at2"/>
<keyword evidence="2" id="KW-1185">Reference proteome</keyword>
<protein>
    <submittedName>
        <fullName evidence="1">Uncharacterized protein</fullName>
    </submittedName>
</protein>
<sequence>MSKLFILSLFFVHLGVNAESRDIKIQRAMAAAPAAISQNATIVDSDGSLLQKGTNGWTCMPDTMPGDKAPMCNDAVWMKMMKAVATKAEFTATGIGISYMLKGDIGSGVSNSTPYHPDHKNAHDYTETGPHMMIIVPKSMLEGVSRDPKSGGPYVMWGDTPYAHIMVPVE</sequence>
<comment type="caution">
    <text evidence="1">The sequence shown here is derived from an EMBL/GenBank/DDBJ whole genome shotgun (WGS) entry which is preliminary data.</text>
</comment>